<dbReference type="Pfam" id="PF00733">
    <property type="entry name" value="Asn_synthase"/>
    <property type="match status" value="1"/>
</dbReference>
<comment type="caution">
    <text evidence="3">The sequence shown here is derived from an EMBL/GenBank/DDBJ whole genome shotgun (WGS) entry which is preliminary data.</text>
</comment>
<dbReference type="InterPro" id="IPR001962">
    <property type="entry name" value="Asn_synthase"/>
</dbReference>
<dbReference type="Proteomes" id="UP001589870">
    <property type="component" value="Unassembled WGS sequence"/>
</dbReference>
<reference evidence="3 4" key="1">
    <citation type="submission" date="2024-09" db="EMBL/GenBank/DDBJ databases">
        <authorList>
            <person name="Sun Q."/>
            <person name="Mori K."/>
        </authorList>
    </citation>
    <scope>NUCLEOTIDE SEQUENCE [LARGE SCALE GENOMIC DNA]</scope>
    <source>
        <strain evidence="3 4">TBRC 1851</strain>
    </source>
</reference>
<dbReference type="InterPro" id="IPR014729">
    <property type="entry name" value="Rossmann-like_a/b/a_fold"/>
</dbReference>
<dbReference type="Gene3D" id="3.40.50.620">
    <property type="entry name" value="HUPs"/>
    <property type="match status" value="1"/>
</dbReference>
<evidence type="ECO:0000313" key="3">
    <source>
        <dbReference type="EMBL" id="MFC0862602.1"/>
    </source>
</evidence>
<name>A0ABV6U2C3_9ACTN</name>
<feature type="domain" description="Asparagine synthetase" evidence="2">
    <location>
        <begin position="239"/>
        <end position="468"/>
    </location>
</feature>
<keyword evidence="4" id="KW-1185">Reference proteome</keyword>
<proteinExistence type="predicted"/>
<accession>A0ABV6U2C3</accession>
<evidence type="ECO:0000259" key="2">
    <source>
        <dbReference type="Pfam" id="PF00733"/>
    </source>
</evidence>
<evidence type="ECO:0000313" key="4">
    <source>
        <dbReference type="Proteomes" id="UP001589870"/>
    </source>
</evidence>
<evidence type="ECO:0000256" key="1">
    <source>
        <dbReference type="SAM" id="MobiDB-lite"/>
    </source>
</evidence>
<feature type="region of interest" description="Disordered" evidence="1">
    <location>
        <begin position="510"/>
        <end position="536"/>
    </location>
</feature>
<protein>
    <submittedName>
        <fullName evidence="3">Asparagine synthase-related protein</fullName>
    </submittedName>
</protein>
<dbReference type="SUPFAM" id="SSF52402">
    <property type="entry name" value="Adenine nucleotide alpha hydrolases-like"/>
    <property type="match status" value="1"/>
</dbReference>
<organism evidence="3 4">
    <name type="scientific">Sphaerimonospora cavernae</name>
    <dbReference type="NCBI Taxonomy" id="1740611"/>
    <lineage>
        <taxon>Bacteria</taxon>
        <taxon>Bacillati</taxon>
        <taxon>Actinomycetota</taxon>
        <taxon>Actinomycetes</taxon>
        <taxon>Streptosporangiales</taxon>
        <taxon>Streptosporangiaceae</taxon>
        <taxon>Sphaerimonospora</taxon>
    </lineage>
</organism>
<sequence>MRVFLAVASKGGGSAEPLLDSVIRQAEDLIEQAFPVPADTVTSARHRFPGAVLLGWGNEGDSRTRPELVTATRDAAIGVTGRLLDWDDVGRLLGPSSSGLSMGEIALGTRGCFSAIRIEPGGLTAVTDMTRACGIFYAQTPELHIVGNRALLVHLVARGGGPVAWDVRALQSMVRQGYFLSDETPFEGVAALPPSSTLDVRDGAGHERIRRITTVPPPAAGPVPTSSRGRRAAIEGLAEALVETVRPLTDQVNLALTGGRDSRLMAALLHAAGVPFRATTNGLDDHPDVVIARRIAAKLGVEHNVIAPKRTERRDAVLVEHPLRRTHEVLRTCEGMTSAYESIVEYLPYSSKLTMSGQSGEILRGGFLYSQGNPAPAAMRRRVDAFFLKDEAFFTDDANAHALELATPWRERAETDPAGALDHIYVTYRVGRWHAAARAGSLRRGDAVQPFLDNRVVGAALALDPLWRRSEEVVHELIGIFAPRLRGIPLEGAEWRFRAERTPSRWESLLARRRSSAPKKSAAPKPKGGGSGWNWRTSPGERLTAALRDGVLGDGVLWDLVRKDAVEEMFAAPVVKQPALAWNLYTVGAMLSGAYPGDAPGDLDPIEVLIPSTS</sequence>
<gene>
    <name evidence="3" type="ORF">ACFHYQ_09875</name>
</gene>
<dbReference type="EMBL" id="JBHMQT010000014">
    <property type="protein sequence ID" value="MFC0862602.1"/>
    <property type="molecule type" value="Genomic_DNA"/>
</dbReference>
<dbReference type="RefSeq" id="WP_394300798.1">
    <property type="nucleotide sequence ID" value="NZ_JBHMQT010000014.1"/>
</dbReference>